<evidence type="ECO:0000313" key="3">
    <source>
        <dbReference type="EMBL" id="KAI5401114.1"/>
    </source>
</evidence>
<name>A0A9D4WE16_PEA</name>
<dbReference type="InterPro" id="IPR025312">
    <property type="entry name" value="DUF4216"/>
</dbReference>
<evidence type="ECO:0000256" key="1">
    <source>
        <dbReference type="SAM" id="MobiDB-lite"/>
    </source>
</evidence>
<organism evidence="3 4">
    <name type="scientific">Pisum sativum</name>
    <name type="common">Garden pea</name>
    <name type="synonym">Lathyrus oleraceus</name>
    <dbReference type="NCBI Taxonomy" id="3888"/>
    <lineage>
        <taxon>Eukaryota</taxon>
        <taxon>Viridiplantae</taxon>
        <taxon>Streptophyta</taxon>
        <taxon>Embryophyta</taxon>
        <taxon>Tracheophyta</taxon>
        <taxon>Spermatophyta</taxon>
        <taxon>Magnoliopsida</taxon>
        <taxon>eudicotyledons</taxon>
        <taxon>Gunneridae</taxon>
        <taxon>Pentapetalae</taxon>
        <taxon>rosids</taxon>
        <taxon>fabids</taxon>
        <taxon>Fabales</taxon>
        <taxon>Fabaceae</taxon>
        <taxon>Papilionoideae</taxon>
        <taxon>50 kb inversion clade</taxon>
        <taxon>NPAAA clade</taxon>
        <taxon>Hologalegina</taxon>
        <taxon>IRL clade</taxon>
        <taxon>Fabeae</taxon>
        <taxon>Lathyrus</taxon>
    </lineage>
</organism>
<reference evidence="3 4" key="1">
    <citation type="journal article" date="2022" name="Nat. Genet.">
        <title>Improved pea reference genome and pan-genome highlight genomic features and evolutionary characteristics.</title>
        <authorList>
            <person name="Yang T."/>
            <person name="Liu R."/>
            <person name="Luo Y."/>
            <person name="Hu S."/>
            <person name="Wang D."/>
            <person name="Wang C."/>
            <person name="Pandey M.K."/>
            <person name="Ge S."/>
            <person name="Xu Q."/>
            <person name="Li N."/>
            <person name="Li G."/>
            <person name="Huang Y."/>
            <person name="Saxena R.K."/>
            <person name="Ji Y."/>
            <person name="Li M."/>
            <person name="Yan X."/>
            <person name="He Y."/>
            <person name="Liu Y."/>
            <person name="Wang X."/>
            <person name="Xiang C."/>
            <person name="Varshney R.K."/>
            <person name="Ding H."/>
            <person name="Gao S."/>
            <person name="Zong X."/>
        </authorList>
    </citation>
    <scope>NUCLEOTIDE SEQUENCE [LARGE SCALE GENOMIC DNA]</scope>
    <source>
        <strain evidence="3 4">cv. Zhongwan 6</strain>
    </source>
</reference>
<dbReference type="AlphaFoldDB" id="A0A9D4WE16"/>
<feature type="domain" description="DUF4216" evidence="2">
    <location>
        <begin position="55"/>
        <end position="94"/>
    </location>
</feature>
<protein>
    <recommendedName>
        <fullName evidence="2">DUF4216 domain-containing protein</fullName>
    </recommendedName>
</protein>
<evidence type="ECO:0000313" key="4">
    <source>
        <dbReference type="Proteomes" id="UP001058974"/>
    </source>
</evidence>
<accession>A0A9D4WE16</accession>
<feature type="region of interest" description="Disordered" evidence="1">
    <location>
        <begin position="116"/>
        <end position="145"/>
    </location>
</feature>
<proteinExistence type="predicted"/>
<sequence>MLTKEVNLSYQSSVFGLPGHPSGKKNVHWLAQKEMQYVHVHVLINYAEVKPYLGGTKIDKRYNIVEIRIDRRYKEYDPFIISHIVRQVYYVPYPSIVPLVEGHLVDSSILLEENNVDEENDEFGSKGNIGSNDENDMDEEHEEFE</sequence>
<gene>
    <name evidence="3" type="ORF">KIW84_065814</name>
</gene>
<evidence type="ECO:0000259" key="2">
    <source>
        <dbReference type="Pfam" id="PF13952"/>
    </source>
</evidence>
<comment type="caution">
    <text evidence="3">The sequence shown here is derived from an EMBL/GenBank/DDBJ whole genome shotgun (WGS) entry which is preliminary data.</text>
</comment>
<dbReference type="EMBL" id="JAMSHJ010000006">
    <property type="protein sequence ID" value="KAI5401114.1"/>
    <property type="molecule type" value="Genomic_DNA"/>
</dbReference>
<dbReference type="Gramene" id="Psat06G0581400-T1">
    <property type="protein sequence ID" value="KAI5401114.1"/>
    <property type="gene ID" value="KIW84_065814"/>
</dbReference>
<dbReference type="Pfam" id="PF13952">
    <property type="entry name" value="DUF4216"/>
    <property type="match status" value="1"/>
</dbReference>
<feature type="compositionally biased region" description="Acidic residues" evidence="1">
    <location>
        <begin position="133"/>
        <end position="145"/>
    </location>
</feature>
<keyword evidence="4" id="KW-1185">Reference proteome</keyword>
<dbReference type="Proteomes" id="UP001058974">
    <property type="component" value="Chromosome 6"/>
</dbReference>